<accession>A0A916N9Z3</accession>
<protein>
    <recommendedName>
        <fullName evidence="3">Lipoprotein</fullName>
    </recommendedName>
</protein>
<organism evidence="1 2">
    <name type="scientific">Georgfuchsia toluolica</name>
    <dbReference type="NCBI Taxonomy" id="424218"/>
    <lineage>
        <taxon>Bacteria</taxon>
        <taxon>Pseudomonadati</taxon>
        <taxon>Pseudomonadota</taxon>
        <taxon>Betaproteobacteria</taxon>
        <taxon>Nitrosomonadales</taxon>
        <taxon>Sterolibacteriaceae</taxon>
        <taxon>Georgfuchsia</taxon>
    </lineage>
</organism>
<keyword evidence="2" id="KW-1185">Reference proteome</keyword>
<sequence>MELLEKHFKALTWLIASLFALFAAGCGGGGGGGGGGFSGPVISTLSFPLQTGYKNLIANGMNKTFTVSGTCTGSGTATAAPATTAAVFEGVNGFSATNTLTMSLTDCIPASIADSSTEYFDSNYIPLGFDDICVDYGVWLTAPSIPSSVKVGDTGNIGTETLYTDSTKAVGDGRQDLSYVVERDTANTAIINLITKIYDVSGVLIGTEQDKYRIDSVGTLTPISFDIQLTNGSSTHFVLKF</sequence>
<dbReference type="Proteomes" id="UP000742786">
    <property type="component" value="Unassembled WGS sequence"/>
</dbReference>
<evidence type="ECO:0000313" key="1">
    <source>
        <dbReference type="EMBL" id="CAG4884650.1"/>
    </source>
</evidence>
<name>A0A916N9Z3_9PROT</name>
<evidence type="ECO:0008006" key="3">
    <source>
        <dbReference type="Google" id="ProtNLM"/>
    </source>
</evidence>
<dbReference type="EMBL" id="CAJQUM010000001">
    <property type="protein sequence ID" value="CAG4884650.1"/>
    <property type="molecule type" value="Genomic_DNA"/>
</dbReference>
<comment type="caution">
    <text evidence="1">The sequence shown here is derived from an EMBL/GenBank/DDBJ whole genome shotgun (WGS) entry which is preliminary data.</text>
</comment>
<evidence type="ECO:0000313" key="2">
    <source>
        <dbReference type="Proteomes" id="UP000742786"/>
    </source>
</evidence>
<reference evidence="1" key="1">
    <citation type="submission" date="2021-04" db="EMBL/GenBank/DDBJ databases">
        <authorList>
            <person name="Hornung B."/>
        </authorList>
    </citation>
    <scope>NUCLEOTIDE SEQUENCE</scope>
    <source>
        <strain evidence="1">G5G6</strain>
    </source>
</reference>
<dbReference type="AlphaFoldDB" id="A0A916N9Z3"/>
<dbReference type="PROSITE" id="PS51257">
    <property type="entry name" value="PROKAR_LIPOPROTEIN"/>
    <property type="match status" value="1"/>
</dbReference>
<gene>
    <name evidence="1" type="ORF">GTOL_12533</name>
</gene>
<dbReference type="RefSeq" id="WP_220636478.1">
    <property type="nucleotide sequence ID" value="NZ_CAJQUM010000001.1"/>
</dbReference>
<proteinExistence type="predicted"/>